<keyword evidence="9 10" id="KW-0807">Transducer</keyword>
<organism evidence="13 14">
    <name type="scientific">Strigamia maritima</name>
    <name type="common">European centipede</name>
    <name type="synonym">Geophilus maritimus</name>
    <dbReference type="NCBI Taxonomy" id="126957"/>
    <lineage>
        <taxon>Eukaryota</taxon>
        <taxon>Metazoa</taxon>
        <taxon>Ecdysozoa</taxon>
        <taxon>Arthropoda</taxon>
        <taxon>Myriapoda</taxon>
        <taxon>Chilopoda</taxon>
        <taxon>Pleurostigmophora</taxon>
        <taxon>Geophilomorpha</taxon>
        <taxon>Linotaeniidae</taxon>
        <taxon>Strigamia</taxon>
    </lineage>
</organism>
<dbReference type="PANTHER" id="PTHR46925">
    <property type="entry name" value="G-PROTEIN COUPLED RECEPTOR TKR-1-RELATED"/>
    <property type="match status" value="1"/>
</dbReference>
<dbReference type="InterPro" id="IPR001681">
    <property type="entry name" value="Neurokn_rcpt"/>
</dbReference>
<reference evidence="13" key="2">
    <citation type="submission" date="2015-02" db="UniProtKB">
        <authorList>
            <consortium name="EnsemblMetazoa"/>
        </authorList>
    </citation>
    <scope>IDENTIFICATION</scope>
</reference>
<dbReference type="PANTHER" id="PTHR46925:SF2">
    <property type="entry name" value="G-PROTEIN COUPLED RECEPTOR TKR-1-RELATED"/>
    <property type="match status" value="1"/>
</dbReference>
<evidence type="ECO:0000256" key="5">
    <source>
        <dbReference type="ARBA" id="ARBA00022989"/>
    </source>
</evidence>
<dbReference type="EnsemblMetazoa" id="SMAR001612-RA">
    <property type="protein sequence ID" value="SMAR001612-PA"/>
    <property type="gene ID" value="SMAR001612"/>
</dbReference>
<protein>
    <recommendedName>
        <fullName evidence="12">G-protein coupled receptors family 1 profile domain-containing protein</fullName>
    </recommendedName>
</protein>
<comment type="subcellular location">
    <subcellularLocation>
        <location evidence="1">Cell membrane</location>
        <topology evidence="1">Multi-pass membrane protein</topology>
    </subcellularLocation>
</comment>
<evidence type="ECO:0000259" key="12">
    <source>
        <dbReference type="PROSITE" id="PS50262"/>
    </source>
</evidence>
<dbReference type="PROSITE" id="PS50262">
    <property type="entry name" value="G_PROTEIN_RECEP_F1_2"/>
    <property type="match status" value="1"/>
</dbReference>
<name>T1IKZ7_STRMM</name>
<feature type="transmembrane region" description="Helical" evidence="11">
    <location>
        <begin position="150"/>
        <end position="173"/>
    </location>
</feature>
<dbReference type="Pfam" id="PF00001">
    <property type="entry name" value="7tm_1"/>
    <property type="match status" value="1"/>
</dbReference>
<evidence type="ECO:0000256" key="3">
    <source>
        <dbReference type="ARBA" id="ARBA00022475"/>
    </source>
</evidence>
<evidence type="ECO:0000256" key="2">
    <source>
        <dbReference type="ARBA" id="ARBA00010663"/>
    </source>
</evidence>
<evidence type="ECO:0000256" key="7">
    <source>
        <dbReference type="ARBA" id="ARBA00023136"/>
    </source>
</evidence>
<dbReference type="Proteomes" id="UP000014500">
    <property type="component" value="Unassembled WGS sequence"/>
</dbReference>
<dbReference type="AlphaFoldDB" id="T1IKZ7"/>
<comment type="similarity">
    <text evidence="2 10">Belongs to the G-protein coupled receptor 1 family.</text>
</comment>
<dbReference type="PRINTS" id="PR01012">
    <property type="entry name" value="NRPEPTIDEYR"/>
</dbReference>
<evidence type="ECO:0000256" key="4">
    <source>
        <dbReference type="ARBA" id="ARBA00022692"/>
    </source>
</evidence>
<evidence type="ECO:0000256" key="11">
    <source>
        <dbReference type="SAM" id="Phobius"/>
    </source>
</evidence>
<dbReference type="HOGENOM" id="CLU_115117_0_0_1"/>
<evidence type="ECO:0000256" key="8">
    <source>
        <dbReference type="ARBA" id="ARBA00023170"/>
    </source>
</evidence>
<dbReference type="PRINTS" id="PR00237">
    <property type="entry name" value="GPCRRHODOPSN"/>
</dbReference>
<evidence type="ECO:0000313" key="13">
    <source>
        <dbReference type="EnsemblMetazoa" id="SMAR001612-PA"/>
    </source>
</evidence>
<dbReference type="GO" id="GO:0004995">
    <property type="term" value="F:tachykinin receptor activity"/>
    <property type="evidence" value="ECO:0007669"/>
    <property type="project" value="InterPro"/>
</dbReference>
<feature type="transmembrane region" description="Helical" evidence="11">
    <location>
        <begin position="117"/>
        <end position="138"/>
    </location>
</feature>
<keyword evidence="14" id="KW-1185">Reference proteome</keyword>
<dbReference type="PhylomeDB" id="T1IKZ7"/>
<evidence type="ECO:0000256" key="6">
    <source>
        <dbReference type="ARBA" id="ARBA00023040"/>
    </source>
</evidence>
<dbReference type="GO" id="GO:0004983">
    <property type="term" value="F:neuropeptide Y receptor activity"/>
    <property type="evidence" value="ECO:0007669"/>
    <property type="project" value="InterPro"/>
</dbReference>
<sequence length="207" mass="23591">MECASCNESDRSVEYDLDWNSTDVYDENQFVQAVWQQVLWTLAFTIIVLVAAGGNIVVIWVVLEDRRMRTVTNYFLVNLSVADVMVSTANVIFNFIYMLNTDWPFGHALCKITNFSSVLSIAASVFTLVAISVDRYIAIMSPLKPRMSRMTTITIVLCIWILSALLSLPNLLFTTTKTEYYLSGQSRRVCFTQWPDGPMTQSNQEYM</sequence>
<keyword evidence="3" id="KW-1003">Cell membrane</keyword>
<evidence type="ECO:0000256" key="10">
    <source>
        <dbReference type="RuleBase" id="RU000688"/>
    </source>
</evidence>
<reference evidence="14" key="1">
    <citation type="submission" date="2011-05" db="EMBL/GenBank/DDBJ databases">
        <authorList>
            <person name="Richards S.R."/>
            <person name="Qu J."/>
            <person name="Jiang H."/>
            <person name="Jhangiani S.N."/>
            <person name="Agravi P."/>
            <person name="Goodspeed R."/>
            <person name="Gross S."/>
            <person name="Mandapat C."/>
            <person name="Jackson L."/>
            <person name="Mathew T."/>
            <person name="Pu L."/>
            <person name="Thornton R."/>
            <person name="Saada N."/>
            <person name="Wilczek-Boney K.B."/>
            <person name="Lee S."/>
            <person name="Kovar C."/>
            <person name="Wu Y."/>
            <person name="Scherer S.E."/>
            <person name="Worley K.C."/>
            <person name="Muzny D.M."/>
            <person name="Gibbs R."/>
        </authorList>
    </citation>
    <scope>NUCLEOTIDE SEQUENCE</scope>
    <source>
        <strain evidence="14">Brora</strain>
    </source>
</reference>
<proteinExistence type="inferred from homology"/>
<dbReference type="eggNOG" id="KOG4219">
    <property type="taxonomic scope" value="Eukaryota"/>
</dbReference>
<feature type="transmembrane region" description="Helical" evidence="11">
    <location>
        <begin position="75"/>
        <end position="97"/>
    </location>
</feature>
<dbReference type="Gene3D" id="1.20.1070.10">
    <property type="entry name" value="Rhodopsin 7-helix transmembrane proteins"/>
    <property type="match status" value="1"/>
</dbReference>
<dbReference type="InterPro" id="IPR017452">
    <property type="entry name" value="GPCR_Rhodpsn_7TM"/>
</dbReference>
<keyword evidence="6 10" id="KW-0297">G-protein coupled receptor</keyword>
<evidence type="ECO:0000256" key="9">
    <source>
        <dbReference type="ARBA" id="ARBA00023224"/>
    </source>
</evidence>
<dbReference type="EMBL" id="JH430675">
    <property type="status" value="NOT_ANNOTATED_CDS"/>
    <property type="molecule type" value="Genomic_DNA"/>
</dbReference>
<dbReference type="InterPro" id="IPR000611">
    <property type="entry name" value="NPY_rcpt"/>
</dbReference>
<evidence type="ECO:0000256" key="1">
    <source>
        <dbReference type="ARBA" id="ARBA00004651"/>
    </source>
</evidence>
<keyword evidence="4 10" id="KW-0812">Transmembrane</keyword>
<keyword evidence="5 11" id="KW-1133">Transmembrane helix</keyword>
<keyword evidence="7 11" id="KW-0472">Membrane</keyword>
<keyword evidence="8 10" id="KW-0675">Receptor</keyword>
<dbReference type="OMA" id="FADEYEY"/>
<dbReference type="InterPro" id="IPR000276">
    <property type="entry name" value="GPCR_Rhodpsn"/>
</dbReference>
<feature type="transmembrane region" description="Helical" evidence="11">
    <location>
        <begin position="38"/>
        <end position="63"/>
    </location>
</feature>
<evidence type="ECO:0000313" key="14">
    <source>
        <dbReference type="Proteomes" id="UP000014500"/>
    </source>
</evidence>
<accession>T1IKZ7</accession>
<feature type="domain" description="G-protein coupled receptors family 1 profile" evidence="12">
    <location>
        <begin position="54"/>
        <end position="207"/>
    </location>
</feature>
<dbReference type="SUPFAM" id="SSF81321">
    <property type="entry name" value="Family A G protein-coupled receptor-like"/>
    <property type="match status" value="1"/>
</dbReference>
<dbReference type="STRING" id="126957.T1IKZ7"/>
<dbReference type="GO" id="GO:0005886">
    <property type="term" value="C:plasma membrane"/>
    <property type="evidence" value="ECO:0007669"/>
    <property type="project" value="UniProtKB-SubCell"/>
</dbReference>
<dbReference type="PROSITE" id="PS00237">
    <property type="entry name" value="G_PROTEIN_RECEP_F1_1"/>
    <property type="match status" value="1"/>
</dbReference>